<accession>A0A1L2BWZ0</accession>
<protein>
    <submittedName>
        <fullName evidence="1">Uncharacterized protein</fullName>
    </submittedName>
</protein>
<name>A0A1L2BWZ0_9CAUD</name>
<gene>
    <name evidence="1" type="ORF">2AV2_106</name>
</gene>
<keyword evidence="2" id="KW-1185">Reference proteome</keyword>
<evidence type="ECO:0000313" key="1">
    <source>
        <dbReference type="EMBL" id="ALY07558.1"/>
    </source>
</evidence>
<sequence>MKQLQIKDHYSRKEIEHLLWAIRGKHYSDHQMKVIYRQYREKTGQPTFPKEAVTQMLLRTIALQLYPQQAVEKIAARLNSGEIGDYIKFTSQLLTSIEKLRSIRLPETVTKDLKFLSDAMVGCGLKRLSDYSLKKKIGEYLRETNDGVRQVYDCNCLSGAVINGVLEREYYKVHKLTWGLTSLSKSLVERATTLKTVIELLQQSECQLKVVPIVDNQMSDDEKCRRAITRIKKDLHSYGVDENRMRLVCLKFIKKFGKSGRRKLSQAVHPDVCMARNANAFQIVLNTCSEYDNGVGVDLEIDRLQEEVKPKVKHKRSFHHSDRWKEYVARRRKQGWHSAYYGSAAG</sequence>
<organism evidence="1 2">
    <name type="scientific">Nodularia phage vB_NpeS-2AV2</name>
    <dbReference type="NCBI Taxonomy" id="1777122"/>
    <lineage>
        <taxon>Viruses</taxon>
        <taxon>Duplodnaviria</taxon>
        <taxon>Heunggongvirae</taxon>
        <taxon>Uroviricota</taxon>
        <taxon>Caudoviricetes</taxon>
        <taxon>Ravarandavirus</taxon>
        <taxon>Ravarandavirus rv2AV2</taxon>
    </lineage>
</organism>
<evidence type="ECO:0000313" key="2">
    <source>
        <dbReference type="Proteomes" id="UP000225722"/>
    </source>
</evidence>
<dbReference type="EMBL" id="KU230356">
    <property type="protein sequence ID" value="ALY07558.1"/>
    <property type="molecule type" value="Genomic_DNA"/>
</dbReference>
<dbReference type="Proteomes" id="UP000225722">
    <property type="component" value="Segment"/>
</dbReference>
<reference evidence="2" key="1">
    <citation type="submission" date="2015-12" db="EMBL/GenBank/DDBJ databases">
        <authorList>
            <person name="Sencilo A."/>
            <person name="Bamford D.H."/>
            <person name="Roine E."/>
        </authorList>
    </citation>
    <scope>NUCLEOTIDE SEQUENCE [LARGE SCALE GENOMIC DNA]</scope>
</reference>
<proteinExistence type="predicted"/>